<keyword evidence="9" id="KW-1133">Transmembrane helix</keyword>
<evidence type="ECO:0000256" key="3">
    <source>
        <dbReference type="ARBA" id="ARBA00022553"/>
    </source>
</evidence>
<dbReference type="CDD" id="cd16917">
    <property type="entry name" value="HATPase_UhpB-NarQ-NarX-like"/>
    <property type="match status" value="1"/>
</dbReference>
<evidence type="ECO:0000313" key="11">
    <source>
        <dbReference type="EMBL" id="THF84236.1"/>
    </source>
</evidence>
<keyword evidence="12" id="KW-1185">Reference proteome</keyword>
<sequence>MRNIMDAQLTSKAIFALKLFVVGGTILLLFHTRNFSIGLCLAAVSYALLDLARDYVLKLDLSGRTGTGFLLFQLLFALTISIWSESFVAQLYLLILIGEFTFYHSRLHSIVFTCFTYISILIGVMIYRELPPLEDIYILIPRVIDYFAMFGMSLFARLAFEQKNQLAIDNERLRIASVELEHKTALQERARISREIHDSVGHTLTAALSGVQTASRAIRKDNHALAAEMMERTEESIRRGLNDVRTSVHLLREGVPGTSFLPEIVKLIEETKGRAGVQIDREIDESLPELPPLVELTIYRALQEGLTNGLRHAGSTRFRFKLNARDGAIRFRLENEGPVPGSVTPGFGLNSMKERVEAVSGKLTIGATEARDGMSLNIDIPWPANNPMQEERE</sequence>
<proteinExistence type="predicted"/>
<evidence type="ECO:0000256" key="6">
    <source>
        <dbReference type="ARBA" id="ARBA00022777"/>
    </source>
</evidence>
<dbReference type="Proteomes" id="UP000310636">
    <property type="component" value="Unassembled WGS sequence"/>
</dbReference>
<name>A0A4S4CA20_9BACL</name>
<organism evidence="11 12">
    <name type="scientific">Cohnella fermenti</name>
    <dbReference type="NCBI Taxonomy" id="2565925"/>
    <lineage>
        <taxon>Bacteria</taxon>
        <taxon>Bacillati</taxon>
        <taxon>Bacillota</taxon>
        <taxon>Bacilli</taxon>
        <taxon>Bacillales</taxon>
        <taxon>Paenibacillaceae</taxon>
        <taxon>Cohnella</taxon>
    </lineage>
</organism>
<keyword evidence="9" id="KW-0812">Transmembrane</keyword>
<dbReference type="GO" id="GO:0046983">
    <property type="term" value="F:protein dimerization activity"/>
    <property type="evidence" value="ECO:0007669"/>
    <property type="project" value="InterPro"/>
</dbReference>
<keyword evidence="7" id="KW-0067">ATP-binding</keyword>
<dbReference type="Gene3D" id="1.20.5.1930">
    <property type="match status" value="1"/>
</dbReference>
<evidence type="ECO:0000256" key="4">
    <source>
        <dbReference type="ARBA" id="ARBA00022679"/>
    </source>
</evidence>
<dbReference type="EC" id="2.7.13.3" evidence="2"/>
<keyword evidence="4" id="KW-0808">Transferase</keyword>
<evidence type="ECO:0000256" key="5">
    <source>
        <dbReference type="ARBA" id="ARBA00022741"/>
    </source>
</evidence>
<gene>
    <name evidence="11" type="ORF">E6C55_02790</name>
</gene>
<dbReference type="GO" id="GO:0000155">
    <property type="term" value="F:phosphorelay sensor kinase activity"/>
    <property type="evidence" value="ECO:0007669"/>
    <property type="project" value="InterPro"/>
</dbReference>
<keyword evidence="6 11" id="KW-0418">Kinase</keyword>
<keyword evidence="8" id="KW-0902">Two-component regulatory system</keyword>
<dbReference type="PANTHER" id="PTHR24421">
    <property type="entry name" value="NITRATE/NITRITE SENSOR PROTEIN NARX-RELATED"/>
    <property type="match status" value="1"/>
</dbReference>
<dbReference type="InterPro" id="IPR036890">
    <property type="entry name" value="HATPase_C_sf"/>
</dbReference>
<keyword evidence="5" id="KW-0547">Nucleotide-binding</keyword>
<feature type="transmembrane region" description="Helical" evidence="9">
    <location>
        <begin position="107"/>
        <end position="127"/>
    </location>
</feature>
<protein>
    <recommendedName>
        <fullName evidence="2">histidine kinase</fullName>
        <ecNumber evidence="2">2.7.13.3</ecNumber>
    </recommendedName>
</protein>
<dbReference type="GO" id="GO:0016020">
    <property type="term" value="C:membrane"/>
    <property type="evidence" value="ECO:0007669"/>
    <property type="project" value="InterPro"/>
</dbReference>
<dbReference type="InterPro" id="IPR011712">
    <property type="entry name" value="Sig_transdc_His_kin_sub3_dim/P"/>
</dbReference>
<dbReference type="InterPro" id="IPR050482">
    <property type="entry name" value="Sensor_HK_TwoCompSys"/>
</dbReference>
<dbReference type="GO" id="GO:0005524">
    <property type="term" value="F:ATP binding"/>
    <property type="evidence" value="ECO:0007669"/>
    <property type="project" value="UniProtKB-KW"/>
</dbReference>
<reference evidence="11 12" key="1">
    <citation type="submission" date="2019-04" db="EMBL/GenBank/DDBJ databases">
        <title>Cohnella sp. nov. isolated from preserved vegetables.</title>
        <authorList>
            <person name="Lin S.-Y."/>
            <person name="Hung M.-H."/>
            <person name="Young C.-C."/>
        </authorList>
    </citation>
    <scope>NUCLEOTIDE SEQUENCE [LARGE SCALE GENOMIC DNA]</scope>
    <source>
        <strain evidence="11 12">CC-MHH1044</strain>
    </source>
</reference>
<evidence type="ECO:0000313" key="12">
    <source>
        <dbReference type="Proteomes" id="UP000310636"/>
    </source>
</evidence>
<dbReference type="OrthoDB" id="9781904at2"/>
<comment type="catalytic activity">
    <reaction evidence="1">
        <text>ATP + protein L-histidine = ADP + protein N-phospho-L-histidine.</text>
        <dbReference type="EC" id="2.7.13.3"/>
    </reaction>
</comment>
<dbReference type="AlphaFoldDB" id="A0A4S4CA20"/>
<dbReference type="EMBL" id="SSOB01000002">
    <property type="protein sequence ID" value="THF84236.1"/>
    <property type="molecule type" value="Genomic_DNA"/>
</dbReference>
<dbReference type="PANTHER" id="PTHR24421:SF10">
    <property type="entry name" value="NITRATE_NITRITE SENSOR PROTEIN NARQ"/>
    <property type="match status" value="1"/>
</dbReference>
<evidence type="ECO:0000256" key="8">
    <source>
        <dbReference type="ARBA" id="ARBA00023012"/>
    </source>
</evidence>
<dbReference type="Gene3D" id="3.30.565.10">
    <property type="entry name" value="Histidine kinase-like ATPase, C-terminal domain"/>
    <property type="match status" value="1"/>
</dbReference>
<evidence type="ECO:0000256" key="1">
    <source>
        <dbReference type="ARBA" id="ARBA00000085"/>
    </source>
</evidence>
<accession>A0A4S4CA20</accession>
<keyword evidence="3" id="KW-0597">Phosphoprotein</keyword>
<dbReference type="SUPFAM" id="SSF55874">
    <property type="entry name" value="ATPase domain of HSP90 chaperone/DNA topoisomerase II/histidine kinase"/>
    <property type="match status" value="1"/>
</dbReference>
<keyword evidence="9" id="KW-0472">Membrane</keyword>
<dbReference type="Pfam" id="PF07730">
    <property type="entry name" value="HisKA_3"/>
    <property type="match status" value="1"/>
</dbReference>
<feature type="transmembrane region" description="Helical" evidence="9">
    <location>
        <begin position="66"/>
        <end position="95"/>
    </location>
</feature>
<comment type="caution">
    <text evidence="11">The sequence shown here is derived from an EMBL/GenBank/DDBJ whole genome shotgun (WGS) entry which is preliminary data.</text>
</comment>
<feature type="transmembrane region" description="Helical" evidence="9">
    <location>
        <begin position="139"/>
        <end position="160"/>
    </location>
</feature>
<evidence type="ECO:0000259" key="10">
    <source>
        <dbReference type="Pfam" id="PF07730"/>
    </source>
</evidence>
<evidence type="ECO:0000256" key="9">
    <source>
        <dbReference type="SAM" id="Phobius"/>
    </source>
</evidence>
<evidence type="ECO:0000256" key="2">
    <source>
        <dbReference type="ARBA" id="ARBA00012438"/>
    </source>
</evidence>
<feature type="domain" description="Signal transduction histidine kinase subgroup 3 dimerisation and phosphoacceptor" evidence="10">
    <location>
        <begin position="188"/>
        <end position="254"/>
    </location>
</feature>
<evidence type="ECO:0000256" key="7">
    <source>
        <dbReference type="ARBA" id="ARBA00022840"/>
    </source>
</evidence>